<dbReference type="AlphaFoldDB" id="A0A9D3Z7Z1"/>
<keyword evidence="2" id="KW-1185">Reference proteome</keyword>
<evidence type="ECO:0000313" key="1">
    <source>
        <dbReference type="EMBL" id="KAH3712406.1"/>
    </source>
</evidence>
<reference evidence="1" key="1">
    <citation type="journal article" date="2019" name="bioRxiv">
        <title>The Genome of the Zebra Mussel, Dreissena polymorpha: A Resource for Invasive Species Research.</title>
        <authorList>
            <person name="McCartney M.A."/>
            <person name="Auch B."/>
            <person name="Kono T."/>
            <person name="Mallez S."/>
            <person name="Zhang Y."/>
            <person name="Obille A."/>
            <person name="Becker A."/>
            <person name="Abrahante J.E."/>
            <person name="Garbe J."/>
            <person name="Badalamenti J.P."/>
            <person name="Herman A."/>
            <person name="Mangelson H."/>
            <person name="Liachko I."/>
            <person name="Sullivan S."/>
            <person name="Sone E.D."/>
            <person name="Koren S."/>
            <person name="Silverstein K.A.T."/>
            <person name="Beckman K.B."/>
            <person name="Gohl D.M."/>
        </authorList>
    </citation>
    <scope>NUCLEOTIDE SEQUENCE</scope>
    <source>
        <strain evidence="1">Duluth1</strain>
        <tissue evidence="1">Whole animal</tissue>
    </source>
</reference>
<sequence>MKTLLLALEDRVKMVDECVSKLEHSTEGAEISAAHVSSRIDALDRERDSRMI</sequence>
<name>A0A9D3Z7Z1_DREPO</name>
<gene>
    <name evidence="1" type="ORF">DPMN_072106</name>
</gene>
<reference evidence="1" key="2">
    <citation type="submission" date="2020-11" db="EMBL/GenBank/DDBJ databases">
        <authorList>
            <person name="McCartney M.A."/>
            <person name="Auch B."/>
            <person name="Kono T."/>
            <person name="Mallez S."/>
            <person name="Becker A."/>
            <person name="Gohl D.M."/>
            <person name="Silverstein K.A.T."/>
            <person name="Koren S."/>
            <person name="Bechman K.B."/>
            <person name="Herman A."/>
            <person name="Abrahante J.E."/>
            <person name="Garbe J."/>
        </authorList>
    </citation>
    <scope>NUCLEOTIDE SEQUENCE</scope>
    <source>
        <strain evidence="1">Duluth1</strain>
        <tissue evidence="1">Whole animal</tissue>
    </source>
</reference>
<proteinExistence type="predicted"/>
<evidence type="ECO:0000313" key="2">
    <source>
        <dbReference type="Proteomes" id="UP000828390"/>
    </source>
</evidence>
<dbReference type="EMBL" id="JAIWYP010000014">
    <property type="protein sequence ID" value="KAH3712406.1"/>
    <property type="molecule type" value="Genomic_DNA"/>
</dbReference>
<accession>A0A9D3Z7Z1</accession>
<dbReference type="Proteomes" id="UP000828390">
    <property type="component" value="Unassembled WGS sequence"/>
</dbReference>
<protein>
    <submittedName>
        <fullName evidence="1">Uncharacterized protein</fullName>
    </submittedName>
</protein>
<comment type="caution">
    <text evidence="1">The sequence shown here is derived from an EMBL/GenBank/DDBJ whole genome shotgun (WGS) entry which is preliminary data.</text>
</comment>
<organism evidence="1 2">
    <name type="scientific">Dreissena polymorpha</name>
    <name type="common">Zebra mussel</name>
    <name type="synonym">Mytilus polymorpha</name>
    <dbReference type="NCBI Taxonomy" id="45954"/>
    <lineage>
        <taxon>Eukaryota</taxon>
        <taxon>Metazoa</taxon>
        <taxon>Spiralia</taxon>
        <taxon>Lophotrochozoa</taxon>
        <taxon>Mollusca</taxon>
        <taxon>Bivalvia</taxon>
        <taxon>Autobranchia</taxon>
        <taxon>Heteroconchia</taxon>
        <taxon>Euheterodonta</taxon>
        <taxon>Imparidentia</taxon>
        <taxon>Neoheterodontei</taxon>
        <taxon>Myida</taxon>
        <taxon>Dreissenoidea</taxon>
        <taxon>Dreissenidae</taxon>
        <taxon>Dreissena</taxon>
    </lineage>
</organism>